<organism evidence="1 2">
    <name type="scientific">Rhodopirellula baltica (strain DSM 10527 / NCIMB 13988 / SH1)</name>
    <dbReference type="NCBI Taxonomy" id="243090"/>
    <lineage>
        <taxon>Bacteria</taxon>
        <taxon>Pseudomonadati</taxon>
        <taxon>Planctomycetota</taxon>
        <taxon>Planctomycetia</taxon>
        <taxon>Pirellulales</taxon>
        <taxon>Pirellulaceae</taxon>
        <taxon>Rhodopirellula</taxon>
    </lineage>
</organism>
<dbReference type="EnsemblBacteria" id="CAD78598">
    <property type="protein sequence ID" value="CAD78598"/>
    <property type="gene ID" value="RB8357"/>
</dbReference>
<proteinExistence type="predicted"/>
<dbReference type="HOGENOM" id="CLU_3011302_0_0_0"/>
<accession>Q7UFT2</accession>
<name>Q7UFT2_RHOBA</name>
<dbReference type="AlphaFoldDB" id="Q7UFT2"/>
<evidence type="ECO:0000313" key="1">
    <source>
        <dbReference type="EMBL" id="CAD78598.1"/>
    </source>
</evidence>
<dbReference type="Proteomes" id="UP000001025">
    <property type="component" value="Chromosome"/>
</dbReference>
<protein>
    <submittedName>
        <fullName evidence="1">Uncharacterized protein</fullName>
    </submittedName>
</protein>
<reference evidence="1 2" key="1">
    <citation type="journal article" date="2003" name="Proc. Natl. Acad. Sci. U.S.A.">
        <title>Complete genome sequence of the marine planctomycete Pirellula sp. strain 1.</title>
        <authorList>
            <person name="Gloeckner F.O."/>
            <person name="Kube M."/>
            <person name="Bauer M."/>
            <person name="Teeling H."/>
            <person name="Lombardot T."/>
            <person name="Ludwig W."/>
            <person name="Gade D."/>
            <person name="Beck A."/>
            <person name="Borzym K."/>
            <person name="Heitmann K."/>
            <person name="Rabus R."/>
            <person name="Schlesner H."/>
            <person name="Amann R."/>
            <person name="Reinhardt R."/>
        </authorList>
    </citation>
    <scope>NUCLEOTIDE SEQUENCE [LARGE SCALE GENOMIC DNA]</scope>
    <source>
        <strain evidence="2">DSM 10527 / NCIMB 13988 / SH1</strain>
    </source>
</reference>
<sequence length="56" mass="6115">MDVDRAAVATAGTGHQDFLLPLTSNGFVFTVLRTTPLRMHCVQTRIDLLVPFGNVT</sequence>
<dbReference type="InParanoid" id="Q7UFT2"/>
<gene>
    <name evidence="1" type="ordered locus">RB8357</name>
</gene>
<evidence type="ECO:0000313" key="2">
    <source>
        <dbReference type="Proteomes" id="UP000001025"/>
    </source>
</evidence>
<keyword evidence="2" id="KW-1185">Reference proteome</keyword>
<dbReference type="EMBL" id="BX294147">
    <property type="protein sequence ID" value="CAD78598.1"/>
    <property type="molecule type" value="Genomic_DNA"/>
</dbReference>
<dbReference type="KEGG" id="rba:RB8357"/>